<evidence type="ECO:0000313" key="2">
    <source>
        <dbReference type="EMBL" id="MFF5289836.1"/>
    </source>
</evidence>
<comment type="caution">
    <text evidence="2">The sequence shown here is derived from an EMBL/GenBank/DDBJ whole genome shotgun (WGS) entry which is preliminary data.</text>
</comment>
<dbReference type="InterPro" id="IPR050744">
    <property type="entry name" value="AI-2_Isomerase_LsrG"/>
</dbReference>
<keyword evidence="2" id="KW-0560">Oxidoreductase</keyword>
<dbReference type="SUPFAM" id="SSF54909">
    <property type="entry name" value="Dimeric alpha+beta barrel"/>
    <property type="match status" value="1"/>
</dbReference>
<dbReference type="PANTHER" id="PTHR33336:SF15">
    <property type="entry name" value="ABM DOMAIN-CONTAINING PROTEIN"/>
    <property type="match status" value="1"/>
</dbReference>
<evidence type="ECO:0000259" key="1">
    <source>
        <dbReference type="Pfam" id="PF03992"/>
    </source>
</evidence>
<proteinExistence type="predicted"/>
<dbReference type="InterPro" id="IPR011008">
    <property type="entry name" value="Dimeric_a/b-barrel"/>
</dbReference>
<keyword evidence="3" id="KW-1185">Reference proteome</keyword>
<reference evidence="2 3" key="1">
    <citation type="submission" date="2024-10" db="EMBL/GenBank/DDBJ databases">
        <title>The Natural Products Discovery Center: Release of the First 8490 Sequenced Strains for Exploring Actinobacteria Biosynthetic Diversity.</title>
        <authorList>
            <person name="Kalkreuter E."/>
            <person name="Kautsar S.A."/>
            <person name="Yang D."/>
            <person name="Bader C.D."/>
            <person name="Teijaro C.N."/>
            <person name="Fluegel L."/>
            <person name="Davis C.M."/>
            <person name="Simpson J.R."/>
            <person name="Lauterbach L."/>
            <person name="Steele A.D."/>
            <person name="Gui C."/>
            <person name="Meng S."/>
            <person name="Li G."/>
            <person name="Viehrig K."/>
            <person name="Ye F."/>
            <person name="Su P."/>
            <person name="Kiefer A.F."/>
            <person name="Nichols A."/>
            <person name="Cepeda A.J."/>
            <person name="Yan W."/>
            <person name="Fan B."/>
            <person name="Jiang Y."/>
            <person name="Adhikari A."/>
            <person name="Zheng C.-J."/>
            <person name="Schuster L."/>
            <person name="Cowan T.M."/>
            <person name="Smanski M.J."/>
            <person name="Chevrette M.G."/>
            <person name="De Carvalho L.P.S."/>
            <person name="Shen B."/>
        </authorList>
    </citation>
    <scope>NUCLEOTIDE SEQUENCE [LARGE SCALE GENOMIC DNA]</scope>
    <source>
        <strain evidence="2 3">NPDC000087</strain>
    </source>
</reference>
<evidence type="ECO:0000313" key="3">
    <source>
        <dbReference type="Proteomes" id="UP001602245"/>
    </source>
</evidence>
<dbReference type="InterPro" id="IPR007138">
    <property type="entry name" value="ABM_dom"/>
</dbReference>
<dbReference type="GO" id="GO:0004497">
    <property type="term" value="F:monooxygenase activity"/>
    <property type="evidence" value="ECO:0007669"/>
    <property type="project" value="UniProtKB-KW"/>
</dbReference>
<name>A0ABW6WA87_9ACTN</name>
<dbReference type="Gene3D" id="3.30.70.100">
    <property type="match status" value="1"/>
</dbReference>
<dbReference type="PANTHER" id="PTHR33336">
    <property type="entry name" value="QUINOL MONOOXYGENASE YGIN-RELATED"/>
    <property type="match status" value="1"/>
</dbReference>
<dbReference type="RefSeq" id="WP_020518100.1">
    <property type="nucleotide sequence ID" value="NZ_JBIAZU010000002.1"/>
</dbReference>
<gene>
    <name evidence="2" type="ORF">ACFY35_10370</name>
</gene>
<dbReference type="EC" id="1.-.-.-" evidence="2"/>
<dbReference type="Pfam" id="PF03992">
    <property type="entry name" value="ABM"/>
    <property type="match status" value="1"/>
</dbReference>
<organism evidence="2 3">
    <name type="scientific">Paractinoplanes globisporus</name>
    <dbReference type="NCBI Taxonomy" id="113565"/>
    <lineage>
        <taxon>Bacteria</taxon>
        <taxon>Bacillati</taxon>
        <taxon>Actinomycetota</taxon>
        <taxon>Actinomycetes</taxon>
        <taxon>Micromonosporales</taxon>
        <taxon>Micromonosporaceae</taxon>
        <taxon>Paractinoplanes</taxon>
    </lineage>
</organism>
<dbReference type="Proteomes" id="UP001602245">
    <property type="component" value="Unassembled WGS sequence"/>
</dbReference>
<feature type="domain" description="ABM" evidence="1">
    <location>
        <begin position="3"/>
        <end position="70"/>
    </location>
</feature>
<dbReference type="EMBL" id="JBIAZU010000002">
    <property type="protein sequence ID" value="MFF5289836.1"/>
    <property type="molecule type" value="Genomic_DNA"/>
</dbReference>
<protein>
    <submittedName>
        <fullName evidence="2">Quinol monooxygenase</fullName>
        <ecNumber evidence="2">1.-.-.-</ecNumber>
    </submittedName>
</protein>
<sequence length="103" mass="10840">MSVTVVATLFPVPEHRAEVVAALEKTIAEVHAHDDGCLLYALQEGDDRLVMIEKWSDAAALDTHGRGPALADLNGALDGKLTGPVDVQVLRPHPAGTPAQGQL</sequence>
<keyword evidence="2" id="KW-0503">Monooxygenase</keyword>
<accession>A0ABW6WA87</accession>